<name>A0A5B9QM17_9BACT</name>
<accession>A0A5B9QM17</accession>
<proteinExistence type="predicted"/>
<dbReference type="PROSITE" id="PS51257">
    <property type="entry name" value="PROKAR_LIPOPROTEIN"/>
    <property type="match status" value="1"/>
</dbReference>
<dbReference type="EMBL" id="CP042914">
    <property type="protein sequence ID" value="QEG40137.1"/>
    <property type="molecule type" value="Genomic_DNA"/>
</dbReference>
<evidence type="ECO:0000313" key="2">
    <source>
        <dbReference type="Proteomes" id="UP000325286"/>
    </source>
</evidence>
<dbReference type="KEGG" id="rul:UC8_21430"/>
<reference evidence="1 2" key="1">
    <citation type="submission" date="2019-08" db="EMBL/GenBank/DDBJ databases">
        <title>Deep-cultivation of Planctomycetes and their phenomic and genomic characterization uncovers novel biology.</title>
        <authorList>
            <person name="Wiegand S."/>
            <person name="Jogler M."/>
            <person name="Boedeker C."/>
            <person name="Pinto D."/>
            <person name="Vollmers J."/>
            <person name="Rivas-Marin E."/>
            <person name="Kohn T."/>
            <person name="Peeters S.H."/>
            <person name="Heuer A."/>
            <person name="Rast P."/>
            <person name="Oberbeckmann S."/>
            <person name="Bunk B."/>
            <person name="Jeske O."/>
            <person name="Meyerdierks A."/>
            <person name="Storesund J.E."/>
            <person name="Kallscheuer N."/>
            <person name="Luecker S."/>
            <person name="Lage O.M."/>
            <person name="Pohl T."/>
            <person name="Merkel B.J."/>
            <person name="Hornburger P."/>
            <person name="Mueller R.-W."/>
            <person name="Bruemmer F."/>
            <person name="Labrenz M."/>
            <person name="Spormann A.M."/>
            <person name="Op den Camp H."/>
            <person name="Overmann J."/>
            <person name="Amann R."/>
            <person name="Jetten M.S.M."/>
            <person name="Mascher T."/>
            <person name="Medema M.H."/>
            <person name="Devos D.P."/>
            <person name="Kaster A.-K."/>
            <person name="Ovreas L."/>
            <person name="Rohde M."/>
            <person name="Galperin M.Y."/>
            <person name="Jogler C."/>
        </authorList>
    </citation>
    <scope>NUCLEOTIDE SEQUENCE [LARGE SCALE GENOMIC DNA]</scope>
    <source>
        <strain evidence="1 2">UC8</strain>
    </source>
</reference>
<sequence>MRRWMTRIASTLFLMSLVAACFAYWAYRQSRAVPDFYERARAAIPEDPQVVSQQLQRQVEQLQEDVQQKGGWRAEFSDDQINAWLVSALPNEFPRLLPPGVQEPRVAIEDGKILAAARYQKNHIDTIVSFEVKLKLTEQPNVLAVRLENLRAGALPLPISRFAKGISREAAKSNIEVLWDKESLDSGPVALVTVPSEHEKYVNAPVIIESLDLDSGVLSMSGHTGPDAYQAFQPRGPVYYLASLELVGYLGGAMIDRNSQSHSSTRSNSTN</sequence>
<dbReference type="Proteomes" id="UP000325286">
    <property type="component" value="Chromosome"/>
</dbReference>
<dbReference type="AlphaFoldDB" id="A0A5B9QM17"/>
<protein>
    <submittedName>
        <fullName evidence="1">Uncharacterized protein</fullName>
    </submittedName>
</protein>
<gene>
    <name evidence="1" type="ORF">UC8_21430</name>
</gene>
<keyword evidence="2" id="KW-1185">Reference proteome</keyword>
<evidence type="ECO:0000313" key="1">
    <source>
        <dbReference type="EMBL" id="QEG40137.1"/>
    </source>
</evidence>
<organism evidence="1 2">
    <name type="scientific">Roseimaritima ulvae</name>
    <dbReference type="NCBI Taxonomy" id="980254"/>
    <lineage>
        <taxon>Bacteria</taxon>
        <taxon>Pseudomonadati</taxon>
        <taxon>Planctomycetota</taxon>
        <taxon>Planctomycetia</taxon>
        <taxon>Pirellulales</taxon>
        <taxon>Pirellulaceae</taxon>
        <taxon>Roseimaritima</taxon>
    </lineage>
</organism>